<gene>
    <name evidence="2" type="ORF">MPH_12966</name>
</gene>
<dbReference type="OrthoDB" id="10514174at2759"/>
<accession>K2RAN7</accession>
<feature type="region of interest" description="Disordered" evidence="1">
    <location>
        <begin position="207"/>
        <end position="231"/>
    </location>
</feature>
<reference evidence="2 3" key="1">
    <citation type="journal article" date="2012" name="BMC Genomics">
        <title>Tools to kill: Genome of one of the most destructive plant pathogenic fungi Macrophomina phaseolina.</title>
        <authorList>
            <person name="Islam M.S."/>
            <person name="Haque M.S."/>
            <person name="Islam M.M."/>
            <person name="Emdad E.M."/>
            <person name="Halim A."/>
            <person name="Hossen Q.M.M."/>
            <person name="Hossain M.Z."/>
            <person name="Ahmed B."/>
            <person name="Rahim S."/>
            <person name="Rahman M.S."/>
            <person name="Alam M.M."/>
            <person name="Hou S."/>
            <person name="Wan X."/>
            <person name="Saito J.A."/>
            <person name="Alam M."/>
        </authorList>
    </citation>
    <scope>NUCLEOTIDE SEQUENCE [LARGE SCALE GENOMIC DNA]</scope>
    <source>
        <strain evidence="2 3">MS6</strain>
    </source>
</reference>
<dbReference type="VEuPathDB" id="FungiDB:MPH_12966"/>
<evidence type="ECO:0000313" key="3">
    <source>
        <dbReference type="Proteomes" id="UP000007129"/>
    </source>
</evidence>
<comment type="caution">
    <text evidence="2">The sequence shown here is derived from an EMBL/GenBank/DDBJ whole genome shotgun (WGS) entry which is preliminary data.</text>
</comment>
<proteinExistence type="predicted"/>
<dbReference type="InParanoid" id="K2RAN7"/>
<evidence type="ECO:0000256" key="1">
    <source>
        <dbReference type="SAM" id="MobiDB-lite"/>
    </source>
</evidence>
<feature type="compositionally biased region" description="Polar residues" evidence="1">
    <location>
        <begin position="214"/>
        <end position="228"/>
    </location>
</feature>
<dbReference type="AlphaFoldDB" id="K2RAN7"/>
<evidence type="ECO:0000313" key="2">
    <source>
        <dbReference type="EMBL" id="EKG09957.1"/>
    </source>
</evidence>
<sequence length="368" mass="41584">MKHESDIRGLFDKSVDEIIQEKCTTEDVRIDDIRAGQQAPVEAKFRKVLASRSLAMEFEQWRMSRQQATLTAFADHIGVSYHNHKHDFTCGQKILAYEECAMSTISVIFVFCWSKAMTNVDISRFIDQLKRENEGLYGFLEKKVDWLKKCQGLYDDRCVSRNKAKATDRLFLYQSIDVVRAQDYSGRKRKPPPATCREDRSCRRRVECDDEVQTTRSSAESEPRSSIAQEGPGAVLQIGTREIHNERVDAMQVAPAADRNRQSGDLGTGNVSLQTQYDCLIVSPPERIQGGSTQYVPEQSNAQYLTYQHDLAHGQSHDYVGILGQDNPYANPGGQYAASSTHDYLAADINNLPNAWWPPVPEHSLLSS</sequence>
<name>K2RAN7_MACPH</name>
<dbReference type="EMBL" id="AHHD01000542">
    <property type="protein sequence ID" value="EKG09957.1"/>
    <property type="molecule type" value="Genomic_DNA"/>
</dbReference>
<organism evidence="2 3">
    <name type="scientific">Macrophomina phaseolina (strain MS6)</name>
    <name type="common">Charcoal rot fungus</name>
    <dbReference type="NCBI Taxonomy" id="1126212"/>
    <lineage>
        <taxon>Eukaryota</taxon>
        <taxon>Fungi</taxon>
        <taxon>Dikarya</taxon>
        <taxon>Ascomycota</taxon>
        <taxon>Pezizomycotina</taxon>
        <taxon>Dothideomycetes</taxon>
        <taxon>Dothideomycetes incertae sedis</taxon>
        <taxon>Botryosphaeriales</taxon>
        <taxon>Botryosphaeriaceae</taxon>
        <taxon>Macrophomina</taxon>
    </lineage>
</organism>
<dbReference type="Proteomes" id="UP000007129">
    <property type="component" value="Unassembled WGS sequence"/>
</dbReference>
<dbReference type="HOGENOM" id="CLU_752413_0_0_1"/>
<protein>
    <submittedName>
        <fullName evidence="2">Uncharacterized protein</fullName>
    </submittedName>
</protein>